<dbReference type="RefSeq" id="WP_078320354.1">
    <property type="nucleotide sequence ID" value="NZ_FXTS01000007.1"/>
</dbReference>
<dbReference type="PROSITE" id="PS51371">
    <property type="entry name" value="CBS"/>
    <property type="match status" value="1"/>
</dbReference>
<organism evidence="3 4">
    <name type="scientific">Oceanospirillum linum</name>
    <dbReference type="NCBI Taxonomy" id="966"/>
    <lineage>
        <taxon>Bacteria</taxon>
        <taxon>Pseudomonadati</taxon>
        <taxon>Pseudomonadota</taxon>
        <taxon>Gammaproteobacteria</taxon>
        <taxon>Oceanospirillales</taxon>
        <taxon>Oceanospirillaceae</taxon>
        <taxon>Oceanospirillum</taxon>
    </lineage>
</organism>
<dbReference type="AlphaFoldDB" id="A0A1T1H9J0"/>
<name>A0A1T1H9J0_OCELI</name>
<sequence>MKTLQLLPVGNDYHLVHPEEFNHLDPSAPALAIFTDFKKHVPQSVMADLAAVHAESLMRKAHVRMKVVLDKEGELIGIVSLNELDDQNFFKVRHEERIRHDEVLVQHLMIPRQDLMALDYNELAAADIDQVLETLKQNKQQHCLVVDSENEQIRGLISATDIARRLHIPLEIEKPTTFFDIFMAIKH</sequence>
<dbReference type="SUPFAM" id="SSF54631">
    <property type="entry name" value="CBS-domain pair"/>
    <property type="match status" value="1"/>
</dbReference>
<reference evidence="3" key="1">
    <citation type="submission" date="2017-02" db="EMBL/GenBank/DDBJ databases">
        <title>Draft Genome Sequence of the Salt Water Bacterium Oceanospirillum linum ATCC 11336.</title>
        <authorList>
            <person name="Trachtenberg A.M."/>
            <person name="Carney J.G."/>
            <person name="Linnane J.D."/>
            <person name="Rheaume B.A."/>
            <person name="Pitts N.L."/>
            <person name="Mykles D.L."/>
            <person name="Maclea K.S."/>
        </authorList>
    </citation>
    <scope>NUCLEOTIDE SEQUENCE [LARGE SCALE GENOMIC DNA]</scope>
    <source>
        <strain evidence="3">ATCC 11336</strain>
    </source>
</reference>
<dbReference type="Proteomes" id="UP000190064">
    <property type="component" value="Unassembled WGS sequence"/>
</dbReference>
<accession>A0A1T1H9J0</accession>
<evidence type="ECO:0000256" key="1">
    <source>
        <dbReference type="PROSITE-ProRule" id="PRU00703"/>
    </source>
</evidence>
<keyword evidence="1" id="KW-0129">CBS domain</keyword>
<evidence type="ECO:0000313" key="3">
    <source>
        <dbReference type="EMBL" id="OOV86531.1"/>
    </source>
</evidence>
<evidence type="ECO:0000259" key="2">
    <source>
        <dbReference type="PROSITE" id="PS51371"/>
    </source>
</evidence>
<protein>
    <recommendedName>
        <fullName evidence="2">CBS domain-containing protein</fullName>
    </recommendedName>
</protein>
<evidence type="ECO:0000313" key="4">
    <source>
        <dbReference type="Proteomes" id="UP000190064"/>
    </source>
</evidence>
<dbReference type="InterPro" id="IPR000644">
    <property type="entry name" value="CBS_dom"/>
</dbReference>
<dbReference type="STRING" id="966.BTA35_0213630"/>
<comment type="caution">
    <text evidence="3">The sequence shown here is derived from an EMBL/GenBank/DDBJ whole genome shotgun (WGS) entry which is preliminary data.</text>
</comment>
<dbReference type="Pfam" id="PF00571">
    <property type="entry name" value="CBS"/>
    <property type="match status" value="2"/>
</dbReference>
<proteinExistence type="predicted"/>
<dbReference type="EMBL" id="MTSD02000006">
    <property type="protein sequence ID" value="OOV86531.1"/>
    <property type="molecule type" value="Genomic_DNA"/>
</dbReference>
<gene>
    <name evidence="3" type="ORF">BTA35_0213630</name>
</gene>
<dbReference type="InterPro" id="IPR046342">
    <property type="entry name" value="CBS_dom_sf"/>
</dbReference>
<dbReference type="Gene3D" id="3.10.580.10">
    <property type="entry name" value="CBS-domain"/>
    <property type="match status" value="2"/>
</dbReference>
<keyword evidence="4" id="KW-1185">Reference proteome</keyword>
<feature type="domain" description="CBS" evidence="2">
    <location>
        <begin position="109"/>
        <end position="172"/>
    </location>
</feature>